<keyword evidence="3" id="KW-1185">Reference proteome</keyword>
<name>A0A9J7BNA4_9BACT</name>
<feature type="domain" description="Transcriptional regulator TetR C-terminal Proteobacteria type" evidence="1">
    <location>
        <begin position="84"/>
        <end position="198"/>
    </location>
</feature>
<dbReference type="KEGG" id="orp:MOP44_00210"/>
<dbReference type="EMBL" id="CP093313">
    <property type="protein sequence ID" value="UWZ84372.1"/>
    <property type="molecule type" value="Genomic_DNA"/>
</dbReference>
<dbReference type="RefSeq" id="WP_260793875.1">
    <property type="nucleotide sequence ID" value="NZ_CP093313.1"/>
</dbReference>
<dbReference type="Proteomes" id="UP001059380">
    <property type="component" value="Chromosome"/>
</dbReference>
<protein>
    <submittedName>
        <fullName evidence="2">TetR/AcrR family transcriptional regulator C-terminal domain-containing protein</fullName>
    </submittedName>
</protein>
<organism evidence="2 3">
    <name type="scientific">Occallatibacter riparius</name>
    <dbReference type="NCBI Taxonomy" id="1002689"/>
    <lineage>
        <taxon>Bacteria</taxon>
        <taxon>Pseudomonadati</taxon>
        <taxon>Acidobacteriota</taxon>
        <taxon>Terriglobia</taxon>
        <taxon>Terriglobales</taxon>
        <taxon>Acidobacteriaceae</taxon>
        <taxon>Occallatibacter</taxon>
    </lineage>
</organism>
<evidence type="ECO:0000313" key="2">
    <source>
        <dbReference type="EMBL" id="UWZ84372.1"/>
    </source>
</evidence>
<proteinExistence type="predicted"/>
<dbReference type="AlphaFoldDB" id="A0A9J7BNA4"/>
<accession>A0A9J7BNA4</accession>
<evidence type="ECO:0000259" key="1">
    <source>
        <dbReference type="Pfam" id="PF14246"/>
    </source>
</evidence>
<evidence type="ECO:0000313" key="3">
    <source>
        <dbReference type="Proteomes" id="UP001059380"/>
    </source>
</evidence>
<dbReference type="InterPro" id="IPR039536">
    <property type="entry name" value="TetR_C_Proteobacteria"/>
</dbReference>
<gene>
    <name evidence="2" type="ORF">MOP44_00210</name>
</gene>
<sequence>MENDTANNEARTEIIAKVAFVLRQERATATYIESAVGKAGIDRELIIAVFGSMHGLILEMISELTDVLVRPLHRSQIHQTLRDVLIEFGGCVVDTHSTSHLVALYRIALTEATRHSGIGRKFFERGPGRLTTCLAQYLERISAEFNRCQIDNSMRLADAFLSLLGDNLELFNERASAGKGCVQNQDDAVIEAVDLFCRGILAEAQ</sequence>
<reference evidence="2" key="1">
    <citation type="submission" date="2021-04" db="EMBL/GenBank/DDBJ databases">
        <title>Phylogenetic analysis of Acidobacteriaceae.</title>
        <authorList>
            <person name="Qiu L."/>
            <person name="Zhang Q."/>
        </authorList>
    </citation>
    <scope>NUCLEOTIDE SEQUENCE</scope>
    <source>
        <strain evidence="2">DSM 25168</strain>
    </source>
</reference>
<dbReference type="Gene3D" id="1.10.357.10">
    <property type="entry name" value="Tetracycline Repressor, domain 2"/>
    <property type="match status" value="1"/>
</dbReference>
<dbReference type="Pfam" id="PF14246">
    <property type="entry name" value="TetR_C_7"/>
    <property type="match status" value="1"/>
</dbReference>